<dbReference type="PANTHER" id="PTHR33840:SF1">
    <property type="entry name" value="TLE1 PHOSPHOLIPASE DOMAIN-CONTAINING PROTEIN"/>
    <property type="match status" value="1"/>
</dbReference>
<sequence length="436" mass="47571">MGVDAMRQGARTSSRVARSRSRSSEGFRATVSSRCRSGTVSPLTTVGALGEIPPSKRYPAGRSVPRRAGRAAPPGRPWSQERPGATRGGAVQRLVVLADGTWKSDEDASDRTNVEKLRDLVVQDDGGVLQDCRYLEGVGTRGGLDRWLGGAVGAGLSGKVLEGYRWLVERYRPDDQVFLLGFSRGAYTVRSLAGLVRNLGILRPEHAGRVDEAYAHYRDRDERWAPEGDLARRFRQAYAHPLPRIAFLGVWDTVGALGVPGGGPLAWWTRRRYGFHDVQLSGIVDRAYQALAIDERRGTFAPTLWTVDPAHAGHQVVRQTWFTGSHSDVGGGCPDSGLSDITLRWMAQGAAEAGLGLDTGRLPRDDRYDAPLHDSARALFRVLSLRDRAIGPAGSADVHRAARDRHERGVRPPYAPRNLLAWLQAQRGAGSRVPTA</sequence>
<gene>
    <name evidence="3" type="ORF">D5H78_09065</name>
</gene>
<feature type="region of interest" description="Disordered" evidence="1">
    <location>
        <begin position="1"/>
        <end position="87"/>
    </location>
</feature>
<proteinExistence type="predicted"/>
<dbReference type="OrthoDB" id="4378831at2"/>
<dbReference type="AlphaFoldDB" id="A0A3A3ZKE9"/>
<comment type="caution">
    <text evidence="3">The sequence shown here is derived from an EMBL/GenBank/DDBJ whole genome shotgun (WGS) entry which is preliminary data.</text>
</comment>
<feature type="compositionally biased region" description="Polar residues" evidence="1">
    <location>
        <begin position="30"/>
        <end position="44"/>
    </location>
</feature>
<accession>A0A3A3ZKE9</accession>
<evidence type="ECO:0000313" key="3">
    <source>
        <dbReference type="EMBL" id="RJK96374.1"/>
    </source>
</evidence>
<evidence type="ECO:0000256" key="1">
    <source>
        <dbReference type="SAM" id="MobiDB-lite"/>
    </source>
</evidence>
<dbReference type="PANTHER" id="PTHR33840">
    <property type="match status" value="1"/>
</dbReference>
<evidence type="ECO:0000259" key="2">
    <source>
        <dbReference type="Pfam" id="PF09994"/>
    </source>
</evidence>
<feature type="domain" description="T6SS Phospholipase effector Tle1-like catalytic" evidence="2">
    <location>
        <begin position="93"/>
        <end position="348"/>
    </location>
</feature>
<organism evidence="3 4">
    <name type="scientific">Vallicoccus soli</name>
    <dbReference type="NCBI Taxonomy" id="2339232"/>
    <lineage>
        <taxon>Bacteria</taxon>
        <taxon>Bacillati</taxon>
        <taxon>Actinomycetota</taxon>
        <taxon>Actinomycetes</taxon>
        <taxon>Motilibacterales</taxon>
        <taxon>Vallicoccaceae</taxon>
        <taxon>Vallicoccus</taxon>
    </lineage>
</organism>
<dbReference type="Proteomes" id="UP000265614">
    <property type="component" value="Unassembled WGS sequence"/>
</dbReference>
<dbReference type="InterPro" id="IPR018712">
    <property type="entry name" value="Tle1-like_cat"/>
</dbReference>
<name>A0A3A3ZKE9_9ACTN</name>
<protein>
    <submittedName>
        <fullName evidence="3">DUF2235 domain-containing protein</fullName>
    </submittedName>
</protein>
<evidence type="ECO:0000313" key="4">
    <source>
        <dbReference type="Proteomes" id="UP000265614"/>
    </source>
</evidence>
<reference evidence="3 4" key="1">
    <citation type="submission" date="2018-09" db="EMBL/GenBank/DDBJ databases">
        <title>YIM 75000 draft genome.</title>
        <authorList>
            <person name="Tang S."/>
            <person name="Feng Y."/>
        </authorList>
    </citation>
    <scope>NUCLEOTIDE SEQUENCE [LARGE SCALE GENOMIC DNA]</scope>
    <source>
        <strain evidence="3 4">YIM 75000</strain>
    </source>
</reference>
<dbReference type="EMBL" id="QZEZ01000003">
    <property type="protein sequence ID" value="RJK96374.1"/>
    <property type="molecule type" value="Genomic_DNA"/>
</dbReference>
<keyword evidence="4" id="KW-1185">Reference proteome</keyword>
<dbReference type="Pfam" id="PF09994">
    <property type="entry name" value="T6SS_Tle1-like_cat"/>
    <property type="match status" value="1"/>
</dbReference>